<accession>A0A845MG97</accession>
<proteinExistence type="predicted"/>
<dbReference type="GO" id="GO:0003700">
    <property type="term" value="F:DNA-binding transcription factor activity"/>
    <property type="evidence" value="ECO:0007669"/>
    <property type="project" value="TreeGrafter"/>
</dbReference>
<dbReference type="InterPro" id="IPR001647">
    <property type="entry name" value="HTH_TetR"/>
</dbReference>
<dbReference type="GO" id="GO:0000976">
    <property type="term" value="F:transcription cis-regulatory region binding"/>
    <property type="evidence" value="ECO:0007669"/>
    <property type="project" value="TreeGrafter"/>
</dbReference>
<reference evidence="7 8" key="1">
    <citation type="journal article" date="2014" name="Int. J. Syst. Evol. Microbiol.">
        <title>Sneathiella chungangensis sp. nov., isolated from a marine sand, and emended description of the genus Sneathiella.</title>
        <authorList>
            <person name="Siamphan C."/>
            <person name="Kim H."/>
            <person name="Lee J.S."/>
            <person name="Kim W."/>
        </authorList>
    </citation>
    <scope>NUCLEOTIDE SEQUENCE [LARGE SCALE GENOMIC DNA]</scope>
    <source>
        <strain evidence="7 8">KCTC 32476</strain>
    </source>
</reference>
<protein>
    <submittedName>
        <fullName evidence="7">TetR family transcriptional regulator</fullName>
    </submittedName>
</protein>
<dbReference type="Gene3D" id="1.10.357.10">
    <property type="entry name" value="Tetracycline Repressor, domain 2"/>
    <property type="match status" value="1"/>
</dbReference>
<evidence type="ECO:0000256" key="3">
    <source>
        <dbReference type="ARBA" id="ARBA00023125"/>
    </source>
</evidence>
<keyword evidence="1" id="KW-0678">Repressor</keyword>
<dbReference type="RefSeq" id="WP_161338729.1">
    <property type="nucleotide sequence ID" value="NZ_JBHSDG010000005.1"/>
</dbReference>
<dbReference type="AlphaFoldDB" id="A0A845MG97"/>
<dbReference type="InterPro" id="IPR050109">
    <property type="entry name" value="HTH-type_TetR-like_transc_reg"/>
</dbReference>
<keyword evidence="2" id="KW-0805">Transcription regulation</keyword>
<dbReference type="InterPro" id="IPR036271">
    <property type="entry name" value="Tet_transcr_reg_TetR-rel_C_sf"/>
</dbReference>
<dbReference type="InterPro" id="IPR039538">
    <property type="entry name" value="BetI_C"/>
</dbReference>
<gene>
    <name evidence="7" type="ORF">GQF03_08040</name>
</gene>
<feature type="DNA-binding region" description="H-T-H motif" evidence="5">
    <location>
        <begin position="31"/>
        <end position="50"/>
    </location>
</feature>
<evidence type="ECO:0000256" key="1">
    <source>
        <dbReference type="ARBA" id="ARBA00022491"/>
    </source>
</evidence>
<evidence type="ECO:0000313" key="8">
    <source>
        <dbReference type="Proteomes" id="UP000445696"/>
    </source>
</evidence>
<keyword evidence="8" id="KW-1185">Reference proteome</keyword>
<dbReference type="PANTHER" id="PTHR30055:SF234">
    <property type="entry name" value="HTH-TYPE TRANSCRIPTIONAL REGULATOR BETI"/>
    <property type="match status" value="1"/>
</dbReference>
<organism evidence="7 8">
    <name type="scientific">Sneathiella chungangensis</name>
    <dbReference type="NCBI Taxonomy" id="1418234"/>
    <lineage>
        <taxon>Bacteria</taxon>
        <taxon>Pseudomonadati</taxon>
        <taxon>Pseudomonadota</taxon>
        <taxon>Alphaproteobacteria</taxon>
        <taxon>Sneathiellales</taxon>
        <taxon>Sneathiellaceae</taxon>
        <taxon>Sneathiella</taxon>
    </lineage>
</organism>
<sequence length="201" mass="22328">MPKLVDLNSQKQMIADAAIRLIEKGGVENVRLRDVARAGKVTVGTVTHHFDSKDAVLAAALAEVVRRTLARVDMPFKAGKANDITAYVRRVCGYLPIDDESRGEWRIWLAFWGRAVTDDQLRLMNRDYFDAFVERIAERLQTLQGAPQDPELARDTADALVAAIDGIATRATLNPETWPAKRQVAALTALLRPLLESYCGK</sequence>
<dbReference type="Pfam" id="PF00440">
    <property type="entry name" value="TetR_N"/>
    <property type="match status" value="1"/>
</dbReference>
<dbReference type="Pfam" id="PF13977">
    <property type="entry name" value="TetR_C_6"/>
    <property type="match status" value="1"/>
</dbReference>
<evidence type="ECO:0000256" key="5">
    <source>
        <dbReference type="PROSITE-ProRule" id="PRU00335"/>
    </source>
</evidence>
<dbReference type="InterPro" id="IPR009057">
    <property type="entry name" value="Homeodomain-like_sf"/>
</dbReference>
<evidence type="ECO:0000259" key="6">
    <source>
        <dbReference type="PROSITE" id="PS50977"/>
    </source>
</evidence>
<keyword evidence="4" id="KW-0804">Transcription</keyword>
<evidence type="ECO:0000256" key="2">
    <source>
        <dbReference type="ARBA" id="ARBA00023015"/>
    </source>
</evidence>
<dbReference type="EMBL" id="WTVA01000003">
    <property type="protein sequence ID" value="MZR22277.1"/>
    <property type="molecule type" value="Genomic_DNA"/>
</dbReference>
<dbReference type="PROSITE" id="PS50977">
    <property type="entry name" value="HTH_TETR_2"/>
    <property type="match status" value="1"/>
</dbReference>
<dbReference type="PANTHER" id="PTHR30055">
    <property type="entry name" value="HTH-TYPE TRANSCRIPTIONAL REGULATOR RUTR"/>
    <property type="match status" value="1"/>
</dbReference>
<dbReference type="SUPFAM" id="SSF48498">
    <property type="entry name" value="Tetracyclin repressor-like, C-terminal domain"/>
    <property type="match status" value="1"/>
</dbReference>
<dbReference type="OrthoDB" id="9802947at2"/>
<evidence type="ECO:0000256" key="4">
    <source>
        <dbReference type="ARBA" id="ARBA00023163"/>
    </source>
</evidence>
<dbReference type="SUPFAM" id="SSF46689">
    <property type="entry name" value="Homeodomain-like"/>
    <property type="match status" value="1"/>
</dbReference>
<name>A0A845MG97_9PROT</name>
<comment type="caution">
    <text evidence="7">The sequence shown here is derived from an EMBL/GenBank/DDBJ whole genome shotgun (WGS) entry which is preliminary data.</text>
</comment>
<dbReference type="Proteomes" id="UP000445696">
    <property type="component" value="Unassembled WGS sequence"/>
</dbReference>
<dbReference type="PRINTS" id="PR00455">
    <property type="entry name" value="HTHTETR"/>
</dbReference>
<feature type="domain" description="HTH tetR-type" evidence="6">
    <location>
        <begin position="8"/>
        <end position="68"/>
    </location>
</feature>
<evidence type="ECO:0000313" key="7">
    <source>
        <dbReference type="EMBL" id="MZR22277.1"/>
    </source>
</evidence>
<keyword evidence="3 5" id="KW-0238">DNA-binding</keyword>